<keyword evidence="4" id="KW-0010">Activator</keyword>
<keyword evidence="2" id="KW-0805">Transcription regulation</keyword>
<sequence>MSPTLVQLQALAAVVDHQNFEQAAQSLHISISALSQRIAGLERVAGYPVVTRGRPAQVTEPGQSLLKLARQIDWLVSEHQREAADIAELRPSTMALAVNADSLSTWFKPMLRWFARNEVLLHLRIEDQDRTARLLERAEVVGAVSTRAAPPPGCRTTPLGRMRYLPTCAPELLPLEGLSEKDLPAWLQATPTLRFDTGDALPAQFAMHFGLSPGSLRSHLIPSNREYLDAVRAGLGWSVLPEDQVAGDLRDGQLVLLPTRHSIDVPLYWHRWRHNSALMENIDAEVGRCAERLRAPTVADGLAESPALNPGRAQHRVER</sequence>
<keyword evidence="8" id="KW-1185">Reference proteome</keyword>
<gene>
    <name evidence="7" type="ORF">BJ980_002240</name>
</gene>
<dbReference type="InterPro" id="IPR017685">
    <property type="entry name" value="ArgP"/>
</dbReference>
<evidence type="ECO:0000256" key="3">
    <source>
        <dbReference type="ARBA" id="ARBA00023125"/>
    </source>
</evidence>
<dbReference type="SUPFAM" id="SSF53850">
    <property type="entry name" value="Periplasmic binding protein-like II"/>
    <property type="match status" value="1"/>
</dbReference>
<accession>A0A7Y9RZ37</accession>
<evidence type="ECO:0000256" key="4">
    <source>
        <dbReference type="ARBA" id="ARBA00023159"/>
    </source>
</evidence>
<name>A0A7Y9RZ37_9ACTN</name>
<dbReference type="AlphaFoldDB" id="A0A7Y9RZ37"/>
<dbReference type="InterPro" id="IPR036390">
    <property type="entry name" value="WH_DNA-bd_sf"/>
</dbReference>
<evidence type="ECO:0000256" key="5">
    <source>
        <dbReference type="ARBA" id="ARBA00023163"/>
    </source>
</evidence>
<dbReference type="Pfam" id="PF00126">
    <property type="entry name" value="HTH_1"/>
    <property type="match status" value="1"/>
</dbReference>
<keyword evidence="5" id="KW-0804">Transcription</keyword>
<dbReference type="Gene3D" id="3.40.190.290">
    <property type="match status" value="1"/>
</dbReference>
<dbReference type="InterPro" id="IPR000847">
    <property type="entry name" value="LysR_HTH_N"/>
</dbReference>
<dbReference type="GO" id="GO:0003700">
    <property type="term" value="F:DNA-binding transcription factor activity"/>
    <property type="evidence" value="ECO:0007669"/>
    <property type="project" value="InterPro"/>
</dbReference>
<protein>
    <submittedName>
        <fullName evidence="7">LysR family transcriptional regulator (Chromosome initiation inhibitor)</fullName>
    </submittedName>
</protein>
<evidence type="ECO:0000256" key="1">
    <source>
        <dbReference type="ARBA" id="ARBA00009437"/>
    </source>
</evidence>
<dbReference type="PANTHER" id="PTHR30579">
    <property type="entry name" value="TRANSCRIPTIONAL REGULATOR"/>
    <property type="match status" value="1"/>
</dbReference>
<dbReference type="Proteomes" id="UP000540656">
    <property type="component" value="Unassembled WGS sequence"/>
</dbReference>
<feature type="domain" description="HTH lysR-type" evidence="6">
    <location>
        <begin position="3"/>
        <end position="59"/>
    </location>
</feature>
<dbReference type="InterPro" id="IPR050176">
    <property type="entry name" value="LTTR"/>
</dbReference>
<dbReference type="NCBIfam" id="TIGR03298">
    <property type="entry name" value="argP"/>
    <property type="match status" value="1"/>
</dbReference>
<dbReference type="RefSeq" id="WP_179502378.1">
    <property type="nucleotide sequence ID" value="NZ_JACCAA010000001.1"/>
</dbReference>
<dbReference type="EMBL" id="JACCAA010000001">
    <property type="protein sequence ID" value="NYG59317.1"/>
    <property type="molecule type" value="Genomic_DNA"/>
</dbReference>
<keyword evidence="3" id="KW-0238">DNA-binding</keyword>
<dbReference type="Gene3D" id="1.10.10.10">
    <property type="entry name" value="Winged helix-like DNA-binding domain superfamily/Winged helix DNA-binding domain"/>
    <property type="match status" value="1"/>
</dbReference>
<dbReference type="GO" id="GO:0003677">
    <property type="term" value="F:DNA binding"/>
    <property type="evidence" value="ECO:0007669"/>
    <property type="project" value="UniProtKB-KW"/>
</dbReference>
<dbReference type="Pfam" id="PF03466">
    <property type="entry name" value="LysR_substrate"/>
    <property type="match status" value="1"/>
</dbReference>
<organism evidence="7 8">
    <name type="scientific">Nocardioides daedukensis</name>
    <dbReference type="NCBI Taxonomy" id="634462"/>
    <lineage>
        <taxon>Bacteria</taxon>
        <taxon>Bacillati</taxon>
        <taxon>Actinomycetota</taxon>
        <taxon>Actinomycetes</taxon>
        <taxon>Propionibacteriales</taxon>
        <taxon>Nocardioidaceae</taxon>
        <taxon>Nocardioides</taxon>
    </lineage>
</organism>
<proteinExistence type="inferred from homology"/>
<dbReference type="PROSITE" id="PS50931">
    <property type="entry name" value="HTH_LYSR"/>
    <property type="match status" value="1"/>
</dbReference>
<evidence type="ECO:0000259" key="6">
    <source>
        <dbReference type="PROSITE" id="PS50931"/>
    </source>
</evidence>
<dbReference type="InterPro" id="IPR036388">
    <property type="entry name" value="WH-like_DNA-bd_sf"/>
</dbReference>
<dbReference type="NCBIfam" id="NF002964">
    <property type="entry name" value="PRK03635.1"/>
    <property type="match status" value="1"/>
</dbReference>
<comment type="similarity">
    <text evidence="1">Belongs to the LysR transcriptional regulatory family.</text>
</comment>
<reference evidence="7 8" key="1">
    <citation type="submission" date="2020-07" db="EMBL/GenBank/DDBJ databases">
        <title>Sequencing the genomes of 1000 actinobacteria strains.</title>
        <authorList>
            <person name="Klenk H.-P."/>
        </authorList>
    </citation>
    <scope>NUCLEOTIDE SEQUENCE [LARGE SCALE GENOMIC DNA]</scope>
    <source>
        <strain evidence="7 8">DSM 23819</strain>
    </source>
</reference>
<dbReference type="PANTHER" id="PTHR30579:SF2">
    <property type="entry name" value="HTH-TYPE TRANSCRIPTIONAL REGULATOR ARGP"/>
    <property type="match status" value="1"/>
</dbReference>
<evidence type="ECO:0000256" key="2">
    <source>
        <dbReference type="ARBA" id="ARBA00023015"/>
    </source>
</evidence>
<evidence type="ECO:0000313" key="7">
    <source>
        <dbReference type="EMBL" id="NYG59317.1"/>
    </source>
</evidence>
<comment type="caution">
    <text evidence="7">The sequence shown here is derived from an EMBL/GenBank/DDBJ whole genome shotgun (WGS) entry which is preliminary data.</text>
</comment>
<dbReference type="InterPro" id="IPR005119">
    <property type="entry name" value="LysR_subst-bd"/>
</dbReference>
<evidence type="ECO:0000313" key="8">
    <source>
        <dbReference type="Proteomes" id="UP000540656"/>
    </source>
</evidence>
<dbReference type="SUPFAM" id="SSF46785">
    <property type="entry name" value="Winged helix' DNA-binding domain"/>
    <property type="match status" value="1"/>
</dbReference>